<reference evidence="2 3" key="1">
    <citation type="submission" date="2020-04" db="EMBL/GenBank/DDBJ databases">
        <title>Description of novel Gluconacetobacter.</title>
        <authorList>
            <person name="Sombolestani A."/>
        </authorList>
    </citation>
    <scope>NUCLEOTIDE SEQUENCE [LARGE SCALE GENOMIC DNA]</scope>
    <source>
        <strain evidence="2 3">LMG 27725</strain>
    </source>
</reference>
<dbReference type="AlphaFoldDB" id="A0A7W4JEX8"/>
<keyword evidence="3" id="KW-1185">Reference proteome</keyword>
<name>A0A7W4JEX8_9PROT</name>
<proteinExistence type="predicted"/>
<dbReference type="Pfam" id="PF00563">
    <property type="entry name" value="EAL"/>
    <property type="match status" value="1"/>
</dbReference>
<dbReference type="InterPro" id="IPR052155">
    <property type="entry name" value="Biofilm_reg_signaling"/>
</dbReference>
<evidence type="ECO:0000259" key="1">
    <source>
        <dbReference type="PROSITE" id="PS50883"/>
    </source>
</evidence>
<comment type="caution">
    <text evidence="2">The sequence shown here is derived from an EMBL/GenBank/DDBJ whole genome shotgun (WGS) entry which is preliminary data.</text>
</comment>
<dbReference type="InterPro" id="IPR035919">
    <property type="entry name" value="EAL_sf"/>
</dbReference>
<dbReference type="PROSITE" id="PS50883">
    <property type="entry name" value="EAL"/>
    <property type="match status" value="1"/>
</dbReference>
<evidence type="ECO:0000313" key="3">
    <source>
        <dbReference type="Proteomes" id="UP000525623"/>
    </source>
</evidence>
<gene>
    <name evidence="2" type="ORF">HLH29_12705</name>
</gene>
<evidence type="ECO:0000313" key="2">
    <source>
        <dbReference type="EMBL" id="MBB2180022.1"/>
    </source>
</evidence>
<dbReference type="InterPro" id="IPR001633">
    <property type="entry name" value="EAL_dom"/>
</dbReference>
<dbReference type="PANTHER" id="PTHR44757">
    <property type="entry name" value="DIGUANYLATE CYCLASE DGCP"/>
    <property type="match status" value="1"/>
</dbReference>
<feature type="domain" description="EAL" evidence="1">
    <location>
        <begin position="1"/>
        <end position="144"/>
    </location>
</feature>
<protein>
    <submittedName>
        <fullName evidence="2">EAL domain-containing protein</fullName>
    </submittedName>
</protein>
<dbReference type="SUPFAM" id="SSF141868">
    <property type="entry name" value="EAL domain-like"/>
    <property type="match status" value="1"/>
</dbReference>
<dbReference type="EMBL" id="JABEQL010000016">
    <property type="protein sequence ID" value="MBB2180022.1"/>
    <property type="molecule type" value="Genomic_DNA"/>
</dbReference>
<dbReference type="CDD" id="cd01948">
    <property type="entry name" value="EAL"/>
    <property type="match status" value="1"/>
</dbReference>
<dbReference type="RefSeq" id="WP_182967334.1">
    <property type="nucleotide sequence ID" value="NZ_BAABGC010000016.1"/>
</dbReference>
<accession>A0A7W4JEX8</accession>
<dbReference type="SMART" id="SM00052">
    <property type="entry name" value="EAL"/>
    <property type="match status" value="1"/>
</dbReference>
<sequence>MVCNGPAVTLTRLEIEVTETAPLGDEHRGFQDLLALREMGGRVSLDDFGTGYSSLAHLRTFSFDKIKIDGSFVRDALERSECAAVVRAIADLGKRLGVRIVAEGVETEDQLALVRAEGCREVQGYLYGRPARQKAVRGCFKAWRGGYAGGGSSCRAQGGSANASTK</sequence>
<dbReference type="Gene3D" id="3.20.20.450">
    <property type="entry name" value="EAL domain"/>
    <property type="match status" value="1"/>
</dbReference>
<organism evidence="2 3">
    <name type="scientific">Gluconacetobacter tumulicola</name>
    <dbReference type="NCBI Taxonomy" id="1017177"/>
    <lineage>
        <taxon>Bacteria</taxon>
        <taxon>Pseudomonadati</taxon>
        <taxon>Pseudomonadota</taxon>
        <taxon>Alphaproteobacteria</taxon>
        <taxon>Acetobacterales</taxon>
        <taxon>Acetobacteraceae</taxon>
        <taxon>Gluconacetobacter</taxon>
    </lineage>
</organism>
<dbReference type="PANTHER" id="PTHR44757:SF2">
    <property type="entry name" value="BIOFILM ARCHITECTURE MAINTENANCE PROTEIN MBAA"/>
    <property type="match status" value="1"/>
</dbReference>
<dbReference type="Proteomes" id="UP000525623">
    <property type="component" value="Unassembled WGS sequence"/>
</dbReference>